<organism evidence="1 2">
    <name type="scientific">Flavihumibacter solisilvae</name>
    <dbReference type="NCBI Taxonomy" id="1349421"/>
    <lineage>
        <taxon>Bacteria</taxon>
        <taxon>Pseudomonadati</taxon>
        <taxon>Bacteroidota</taxon>
        <taxon>Chitinophagia</taxon>
        <taxon>Chitinophagales</taxon>
        <taxon>Chitinophagaceae</taxon>
        <taxon>Flavihumibacter</taxon>
    </lineage>
</organism>
<accession>A0A0C1LDQ4</accession>
<gene>
    <name evidence="1" type="ORF">OI18_16395</name>
</gene>
<dbReference type="Proteomes" id="UP000031408">
    <property type="component" value="Unassembled WGS sequence"/>
</dbReference>
<protein>
    <submittedName>
        <fullName evidence="1">Uncharacterized protein</fullName>
    </submittedName>
</protein>
<dbReference type="STRING" id="1349421.OI18_16395"/>
<dbReference type="AlphaFoldDB" id="A0A0C1LDQ4"/>
<dbReference type="EMBL" id="JSVC01000019">
    <property type="protein sequence ID" value="KIC93583.1"/>
    <property type="molecule type" value="Genomic_DNA"/>
</dbReference>
<evidence type="ECO:0000313" key="2">
    <source>
        <dbReference type="Proteomes" id="UP000031408"/>
    </source>
</evidence>
<proteinExistence type="predicted"/>
<keyword evidence="2" id="KW-1185">Reference proteome</keyword>
<reference evidence="1 2" key="1">
    <citation type="submission" date="2014-11" db="EMBL/GenBank/DDBJ databases">
        <title>Genome sequence of Flavihumibacter solisilvae 3-3.</title>
        <authorList>
            <person name="Zhou G."/>
            <person name="Li M."/>
            <person name="Wang G."/>
        </authorList>
    </citation>
    <scope>NUCLEOTIDE SEQUENCE [LARGE SCALE GENOMIC DNA]</scope>
    <source>
        <strain evidence="1 2">3-3</strain>
    </source>
</reference>
<sequence length="308" mass="35789">MLLTLLGIILFYFPLTAQDSIITVDKKVITLKEVVVRSNMDVPAFIRRIQLDTSFYRAFKNLRELNYTALNDIRMYGKKGNEKATLQSRTRQYFNNGCRKMEVVEEKVTGDMRDSKGDWNYYTVEMYAGLFFTRDSVCNEDNSVSASELNLKNKRGIEKHKEQLKMLFFNPGRKVPGIPFIGDKINIYEEPMASLYDFELDIMPYHGENCYVFRISMRNDLKGSEKNDIVINSITTWFDQQHMKIVGRTYDLSYDAGVYDFNVQMEVEMGQFHDLVVPTLLRYTGNWKVALKKRETGVFTATLFGIGN</sequence>
<evidence type="ECO:0000313" key="1">
    <source>
        <dbReference type="EMBL" id="KIC93583.1"/>
    </source>
</evidence>
<comment type="caution">
    <text evidence="1">The sequence shown here is derived from an EMBL/GenBank/DDBJ whole genome shotgun (WGS) entry which is preliminary data.</text>
</comment>
<name>A0A0C1LDQ4_9BACT</name>